<dbReference type="AlphaFoldDB" id="G2DX53"/>
<feature type="domain" description="Fumarase C C-terminal" evidence="3">
    <location>
        <begin position="416"/>
        <end position="467"/>
    </location>
</feature>
<dbReference type="PANTHER" id="PTHR42696">
    <property type="entry name" value="ASPARTATE AMMONIA-LYASE"/>
    <property type="match status" value="1"/>
</dbReference>
<evidence type="ECO:0000259" key="3">
    <source>
        <dbReference type="Pfam" id="PF10415"/>
    </source>
</evidence>
<dbReference type="GO" id="GO:0005829">
    <property type="term" value="C:cytosol"/>
    <property type="evidence" value="ECO:0007669"/>
    <property type="project" value="TreeGrafter"/>
</dbReference>
<dbReference type="InterPro" id="IPR051546">
    <property type="entry name" value="Aspartate_Ammonia-Lyase"/>
</dbReference>
<protein>
    <submittedName>
        <fullName evidence="4">Aspartate ammonia-lyase</fullName>
        <ecNumber evidence="4">4.3.1.1</ecNumber>
    </submittedName>
</protein>
<dbReference type="PROSITE" id="PS00163">
    <property type="entry name" value="FUMARATE_LYASES"/>
    <property type="match status" value="1"/>
</dbReference>
<dbReference type="Pfam" id="PF00206">
    <property type="entry name" value="Lyase_1"/>
    <property type="match status" value="1"/>
</dbReference>
<evidence type="ECO:0000256" key="1">
    <source>
        <dbReference type="ARBA" id="ARBA00023239"/>
    </source>
</evidence>
<feature type="domain" description="Fumarate lyase N-terminal" evidence="2">
    <location>
        <begin position="20"/>
        <end position="349"/>
    </location>
</feature>
<dbReference type="InterPro" id="IPR024083">
    <property type="entry name" value="Fumarase/histidase_N"/>
</dbReference>
<keyword evidence="5" id="KW-1185">Reference proteome</keyword>
<dbReference type="InterPro" id="IPR008948">
    <property type="entry name" value="L-Aspartase-like"/>
</dbReference>
<organism evidence="4 5">
    <name type="scientific">Thiorhodococcus drewsii AZ1</name>
    <dbReference type="NCBI Taxonomy" id="765913"/>
    <lineage>
        <taxon>Bacteria</taxon>
        <taxon>Pseudomonadati</taxon>
        <taxon>Pseudomonadota</taxon>
        <taxon>Gammaproteobacteria</taxon>
        <taxon>Chromatiales</taxon>
        <taxon>Chromatiaceae</taxon>
        <taxon>Thiorhodococcus</taxon>
    </lineage>
</organism>
<accession>G2DX53</accession>
<reference evidence="4 5" key="1">
    <citation type="submission" date="2011-06" db="EMBL/GenBank/DDBJ databases">
        <title>The draft genome of Thiorhodococcus drewsii AZ1.</title>
        <authorList>
            <consortium name="US DOE Joint Genome Institute (JGI-PGF)"/>
            <person name="Lucas S."/>
            <person name="Han J."/>
            <person name="Lapidus A."/>
            <person name="Cheng J.-F."/>
            <person name="Goodwin L."/>
            <person name="Pitluck S."/>
            <person name="Peters L."/>
            <person name="Land M.L."/>
            <person name="Hauser L."/>
            <person name="Vogl K."/>
            <person name="Liu Z."/>
            <person name="Imhoff J."/>
            <person name="Thiel V."/>
            <person name="Frigaard N.-U."/>
            <person name="Bryant D.A."/>
            <person name="Woyke T.J."/>
        </authorList>
    </citation>
    <scope>NUCLEOTIDE SEQUENCE [LARGE SCALE GENOMIC DNA]</scope>
    <source>
        <strain evidence="4 5">AZ1</strain>
    </source>
</reference>
<dbReference type="InterPro" id="IPR020557">
    <property type="entry name" value="Fumarate_lyase_CS"/>
</dbReference>
<dbReference type="GO" id="GO:0006099">
    <property type="term" value="P:tricarboxylic acid cycle"/>
    <property type="evidence" value="ECO:0007669"/>
    <property type="project" value="InterPro"/>
</dbReference>
<evidence type="ECO:0000259" key="2">
    <source>
        <dbReference type="Pfam" id="PF00206"/>
    </source>
</evidence>
<gene>
    <name evidence="4" type="ORF">ThidrDRAFT_0614</name>
</gene>
<dbReference type="PANTHER" id="PTHR42696:SF2">
    <property type="entry name" value="ASPARTATE AMMONIA-LYASE"/>
    <property type="match status" value="1"/>
</dbReference>
<dbReference type="Proteomes" id="UP000004200">
    <property type="component" value="Unassembled WGS sequence"/>
</dbReference>
<keyword evidence="1 4" id="KW-0456">Lyase</keyword>
<comment type="caution">
    <text evidence="4">The sequence shown here is derived from an EMBL/GenBank/DDBJ whole genome shotgun (WGS) entry which is preliminary data.</text>
</comment>
<dbReference type="GO" id="GO:0008797">
    <property type="term" value="F:aspartate ammonia-lyase activity"/>
    <property type="evidence" value="ECO:0007669"/>
    <property type="project" value="UniProtKB-EC"/>
</dbReference>
<dbReference type="Gene3D" id="1.10.275.10">
    <property type="entry name" value="Fumarase/aspartase (N-terminal domain)"/>
    <property type="match status" value="1"/>
</dbReference>
<dbReference type="InterPro" id="IPR000362">
    <property type="entry name" value="Fumarate_lyase_fam"/>
</dbReference>
<dbReference type="Gene3D" id="1.20.200.10">
    <property type="entry name" value="Fumarase/aspartase (Central domain)"/>
    <property type="match status" value="1"/>
</dbReference>
<dbReference type="InterPro" id="IPR018951">
    <property type="entry name" value="Fumarase_C_C"/>
</dbReference>
<name>G2DX53_9GAMM</name>
<dbReference type="OrthoDB" id="9802809at2"/>
<dbReference type="PRINTS" id="PR00149">
    <property type="entry name" value="FUMRATELYASE"/>
</dbReference>
<dbReference type="NCBIfam" id="NF008909">
    <property type="entry name" value="PRK12273.1"/>
    <property type="match status" value="1"/>
</dbReference>
<dbReference type="FunFam" id="1.20.200.10:FF:000001">
    <property type="entry name" value="Fumarate hydratase, mitochondrial"/>
    <property type="match status" value="1"/>
</dbReference>
<evidence type="ECO:0000313" key="4">
    <source>
        <dbReference type="EMBL" id="EGV33407.1"/>
    </source>
</evidence>
<dbReference type="EC" id="4.3.1.1" evidence="4"/>
<dbReference type="Pfam" id="PF10415">
    <property type="entry name" value="FumaraseC_C"/>
    <property type="match status" value="1"/>
</dbReference>
<proteinExistence type="predicted"/>
<dbReference type="STRING" id="765913.ThidrDRAFT_0614"/>
<dbReference type="GO" id="GO:0006531">
    <property type="term" value="P:aspartate metabolic process"/>
    <property type="evidence" value="ECO:0007669"/>
    <property type="project" value="TreeGrafter"/>
</dbReference>
<dbReference type="PATRIC" id="fig|765913.3.peg.626"/>
<dbReference type="SUPFAM" id="SSF48557">
    <property type="entry name" value="L-aspartase-like"/>
    <property type="match status" value="1"/>
</dbReference>
<dbReference type="EMBL" id="AFWT01000003">
    <property type="protein sequence ID" value="EGV33407.1"/>
    <property type="molecule type" value="Genomic_DNA"/>
</dbReference>
<dbReference type="eggNOG" id="COG1027">
    <property type="taxonomic scope" value="Bacteria"/>
</dbReference>
<sequence length="472" mass="50495">MAGGTGELDAGMRIESDALGEFPVPADAYYGIHTARALANFDLLGRPCRAELIRAMAQVKLACARTNAELGFLSEAEAGAIQAACREILAGGLHPWIRVDALQGGAGTSLNMNLNEVIANRAEELLGGSLGSYARVHPLHQVNLHQSTNDVFPTALKVAALVALDRLERGIARLQSAFQAQEQSFEGIVKMGRTQLQDACPMTVGAAFGAWSEAFARDRWRVFKCKERLRVVNLGGTAIGTGLTAPRDYIFRVTDRLREETRLNLARAENLLDATQNVDVFVEVSGILKAHAVNLYKISSDLRLLASGPRAGIAELRLPPVQAGSSVMPGKINPVICEAAAQAAMTAIGNDTIITQACQSGQLELNAFLPLVANALLESLAVLERASLTLAERCVEGIEVNADHCREQVERSWAVVTALVPALGYETASRIAQEAAASDTRVRELVLERGLLDAATLDRLLSPAAMTALGFR</sequence>
<dbReference type="CDD" id="cd01357">
    <property type="entry name" value="Aspartase"/>
    <property type="match status" value="1"/>
</dbReference>
<dbReference type="InterPro" id="IPR022761">
    <property type="entry name" value="Fumarate_lyase_N"/>
</dbReference>
<dbReference type="Gene3D" id="1.10.40.30">
    <property type="entry name" value="Fumarase/aspartase (C-terminal domain)"/>
    <property type="match status" value="1"/>
</dbReference>
<evidence type="ECO:0000313" key="5">
    <source>
        <dbReference type="Proteomes" id="UP000004200"/>
    </source>
</evidence>